<keyword evidence="5" id="KW-1185">Reference proteome</keyword>
<reference evidence="4 5" key="1">
    <citation type="submission" date="2016-11" db="EMBL/GenBank/DDBJ databases">
        <authorList>
            <person name="Jaros S."/>
            <person name="Januszkiewicz K."/>
            <person name="Wedrychowicz H."/>
        </authorList>
    </citation>
    <scope>NUCLEOTIDE SEQUENCE [LARGE SCALE GENOMIC DNA]</scope>
    <source>
        <strain evidence="4 5">CGMCC 1.10190</strain>
    </source>
</reference>
<feature type="domain" description="SoxA A3" evidence="3">
    <location>
        <begin position="379"/>
        <end position="457"/>
    </location>
</feature>
<dbReference type="STRING" id="658167.SAMN04488135_11878"/>
<dbReference type="Gene3D" id="1.10.10.1100">
    <property type="entry name" value="BFD-like [2Fe-2S]-binding domain"/>
    <property type="match status" value="1"/>
</dbReference>
<feature type="domain" description="FAD/NAD(P)-binding" evidence="2">
    <location>
        <begin position="5"/>
        <end position="318"/>
    </location>
</feature>
<proteinExistence type="predicted"/>
<dbReference type="GO" id="GO:0016491">
    <property type="term" value="F:oxidoreductase activity"/>
    <property type="evidence" value="ECO:0007669"/>
    <property type="project" value="UniProtKB-KW"/>
</dbReference>
<sequence>MTRQYDLVIIGAGPAGMNAAIRARGHGLSVLLVDEQPAPGGQIWRAVETVADTPTGMLLGEEYRAGSALARAFRNCGAEYQPGTQVWQIERGWHVYMSRDQQAEIVAADNVLLATGAQERPAPFPGWTLPGVMTVGAAQIVLKTSNQVPAEPVWIAGSGPLVLLYMAQLLKAGGKIAGWLDTAPPGAWRRGLPYFLKAVGSWRDMRKGYGWMRELRAADVPVIRGVRQFRAEGEGRLAHIVYESHDGAAHRVPAGLLLVHEGVVPSIHMTKALECKHVWLTEQACLAPELDAWGETSQAGLFVAGDGAGIGGARAAEARGELAALGAAIRAKKVSPETAARAAAPLRRKLAAQLAIRPMLDAMYPPRASLSAPSDDTIVCRCEELTAGDIRAAAKIGHPGPNQIKSFTRAGMGPCQGRQCGYTIAHILAAEQNCPVAEVGFFRIRPPLKPLTIGELASLDIGGGEP</sequence>
<evidence type="ECO:0000259" key="3">
    <source>
        <dbReference type="Pfam" id="PF17806"/>
    </source>
</evidence>
<dbReference type="InterPro" id="IPR036188">
    <property type="entry name" value="FAD/NAD-bd_sf"/>
</dbReference>
<dbReference type="PRINTS" id="PR00469">
    <property type="entry name" value="PNDRDTASEII"/>
</dbReference>
<dbReference type="PANTHER" id="PTHR42949">
    <property type="entry name" value="ANAEROBIC GLYCEROL-3-PHOSPHATE DEHYDROGENASE SUBUNIT B"/>
    <property type="match status" value="1"/>
</dbReference>
<dbReference type="EMBL" id="FQXE01000018">
    <property type="protein sequence ID" value="SHI27522.1"/>
    <property type="molecule type" value="Genomic_DNA"/>
</dbReference>
<evidence type="ECO:0000256" key="1">
    <source>
        <dbReference type="ARBA" id="ARBA00023002"/>
    </source>
</evidence>
<protein>
    <submittedName>
        <fullName evidence="4">Thioredoxin reductase</fullName>
    </submittedName>
</protein>
<dbReference type="Gene3D" id="3.50.50.60">
    <property type="entry name" value="FAD/NAD(P)-binding domain"/>
    <property type="match status" value="1"/>
</dbReference>
<dbReference type="InterPro" id="IPR051691">
    <property type="entry name" value="Metab_Enz_Cyan_OpOx_G3PDH"/>
</dbReference>
<organism evidence="4 5">
    <name type="scientific">Pollutimonas bauzanensis</name>
    <dbReference type="NCBI Taxonomy" id="658167"/>
    <lineage>
        <taxon>Bacteria</taxon>
        <taxon>Pseudomonadati</taxon>
        <taxon>Pseudomonadota</taxon>
        <taxon>Betaproteobacteria</taxon>
        <taxon>Burkholderiales</taxon>
        <taxon>Alcaligenaceae</taxon>
        <taxon>Pollutimonas</taxon>
    </lineage>
</organism>
<dbReference type="InterPro" id="IPR017224">
    <property type="entry name" value="Opine_Oxase_asu/HCN_bsu"/>
</dbReference>
<dbReference type="PRINTS" id="PR00368">
    <property type="entry name" value="FADPNR"/>
</dbReference>
<evidence type="ECO:0000313" key="4">
    <source>
        <dbReference type="EMBL" id="SHI27522.1"/>
    </source>
</evidence>
<dbReference type="Proteomes" id="UP000184226">
    <property type="component" value="Unassembled WGS sequence"/>
</dbReference>
<dbReference type="AlphaFoldDB" id="A0A1M5ZTI8"/>
<evidence type="ECO:0000259" key="2">
    <source>
        <dbReference type="Pfam" id="PF07992"/>
    </source>
</evidence>
<evidence type="ECO:0000313" key="5">
    <source>
        <dbReference type="Proteomes" id="UP000184226"/>
    </source>
</evidence>
<dbReference type="InterPro" id="IPR023753">
    <property type="entry name" value="FAD/NAD-binding_dom"/>
</dbReference>
<dbReference type="SUPFAM" id="SSF51905">
    <property type="entry name" value="FAD/NAD(P)-binding domain"/>
    <property type="match status" value="1"/>
</dbReference>
<dbReference type="Pfam" id="PF17806">
    <property type="entry name" value="SO_alpha_A3"/>
    <property type="match status" value="1"/>
</dbReference>
<accession>A0A1M5ZTI8</accession>
<dbReference type="InterPro" id="IPR041854">
    <property type="entry name" value="BFD-like_2Fe2S-bd_dom_sf"/>
</dbReference>
<gene>
    <name evidence="4" type="ORF">SAMN04488135_11878</name>
</gene>
<dbReference type="CDD" id="cd19946">
    <property type="entry name" value="GlpA-like_Fer2_BFD-like"/>
    <property type="match status" value="1"/>
</dbReference>
<keyword evidence="1" id="KW-0560">Oxidoreductase</keyword>
<dbReference type="PANTHER" id="PTHR42949:SF3">
    <property type="entry name" value="ANAEROBIC GLYCEROL-3-PHOSPHATE DEHYDROGENASE SUBUNIT B"/>
    <property type="match status" value="1"/>
</dbReference>
<name>A0A1M5ZTI8_9BURK</name>
<dbReference type="InterPro" id="IPR041117">
    <property type="entry name" value="SoxA_A3"/>
</dbReference>
<dbReference type="PIRSF" id="PIRSF037495">
    <property type="entry name" value="Opine_OX_OoxA/HcnB"/>
    <property type="match status" value="1"/>
</dbReference>
<dbReference type="RefSeq" id="WP_073108738.1">
    <property type="nucleotide sequence ID" value="NZ_FQXE01000018.1"/>
</dbReference>
<dbReference type="OrthoDB" id="9801699at2"/>
<dbReference type="Pfam" id="PF07992">
    <property type="entry name" value="Pyr_redox_2"/>
    <property type="match status" value="1"/>
</dbReference>